<dbReference type="GO" id="GO:0016020">
    <property type="term" value="C:membrane"/>
    <property type="evidence" value="ECO:0007669"/>
    <property type="project" value="InterPro"/>
</dbReference>
<feature type="transmembrane region" description="Helical" evidence="2">
    <location>
        <begin position="57"/>
        <end position="77"/>
    </location>
</feature>
<dbReference type="Pfam" id="PF12729">
    <property type="entry name" value="4HB_MCP_1"/>
    <property type="match status" value="1"/>
</dbReference>
<feature type="domain" description="HAMP" evidence="3">
    <location>
        <begin position="281"/>
        <end position="333"/>
    </location>
</feature>
<dbReference type="PANTHER" id="PTHR32089:SF120">
    <property type="entry name" value="METHYL-ACCEPTING CHEMOTAXIS PROTEIN TLPQ"/>
    <property type="match status" value="1"/>
</dbReference>
<keyword evidence="5" id="KW-1185">Reference proteome</keyword>
<keyword evidence="2" id="KW-1133">Transmembrane helix</keyword>
<evidence type="ECO:0000313" key="4">
    <source>
        <dbReference type="EMBL" id="GHO43868.1"/>
    </source>
</evidence>
<feature type="transmembrane region" description="Helical" evidence="2">
    <location>
        <begin position="258"/>
        <end position="279"/>
    </location>
</feature>
<dbReference type="Proteomes" id="UP000612362">
    <property type="component" value="Unassembled WGS sequence"/>
</dbReference>
<comment type="caution">
    <text evidence="4">The sequence shown here is derived from an EMBL/GenBank/DDBJ whole genome shotgun (WGS) entry which is preliminary data.</text>
</comment>
<organism evidence="4 5">
    <name type="scientific">Ktedonospora formicarum</name>
    <dbReference type="NCBI Taxonomy" id="2778364"/>
    <lineage>
        <taxon>Bacteria</taxon>
        <taxon>Bacillati</taxon>
        <taxon>Chloroflexota</taxon>
        <taxon>Ktedonobacteria</taxon>
        <taxon>Ktedonobacterales</taxon>
        <taxon>Ktedonobacteraceae</taxon>
        <taxon>Ktedonospora</taxon>
    </lineage>
</organism>
<dbReference type="PROSITE" id="PS50885">
    <property type="entry name" value="HAMP"/>
    <property type="match status" value="1"/>
</dbReference>
<dbReference type="SMART" id="SM00304">
    <property type="entry name" value="HAMP"/>
    <property type="match status" value="1"/>
</dbReference>
<gene>
    <name evidence="4" type="ORF">KSX_20310</name>
</gene>
<evidence type="ECO:0000256" key="2">
    <source>
        <dbReference type="SAM" id="Phobius"/>
    </source>
</evidence>
<dbReference type="InterPro" id="IPR024478">
    <property type="entry name" value="HlyB_4HB_MCP"/>
</dbReference>
<keyword evidence="2" id="KW-0472">Membrane</keyword>
<protein>
    <recommendedName>
        <fullName evidence="3">HAMP domain-containing protein</fullName>
    </recommendedName>
</protein>
<dbReference type="AlphaFoldDB" id="A0A8J3HZI6"/>
<feature type="region of interest" description="Disordered" evidence="1">
    <location>
        <begin position="1"/>
        <end position="37"/>
    </location>
</feature>
<evidence type="ECO:0000256" key="1">
    <source>
        <dbReference type="SAM" id="MobiDB-lite"/>
    </source>
</evidence>
<dbReference type="GO" id="GO:0007165">
    <property type="term" value="P:signal transduction"/>
    <property type="evidence" value="ECO:0007669"/>
    <property type="project" value="InterPro"/>
</dbReference>
<dbReference type="PANTHER" id="PTHR32089">
    <property type="entry name" value="METHYL-ACCEPTING CHEMOTAXIS PROTEIN MCPB"/>
    <property type="match status" value="1"/>
</dbReference>
<keyword evidence="2" id="KW-0812">Transmembrane</keyword>
<dbReference type="CDD" id="cd06225">
    <property type="entry name" value="HAMP"/>
    <property type="match status" value="1"/>
</dbReference>
<dbReference type="InterPro" id="IPR003660">
    <property type="entry name" value="HAMP_dom"/>
</dbReference>
<name>A0A8J3HZI6_9CHLR</name>
<evidence type="ECO:0000313" key="5">
    <source>
        <dbReference type="Proteomes" id="UP000612362"/>
    </source>
</evidence>
<evidence type="ECO:0000259" key="3">
    <source>
        <dbReference type="PROSITE" id="PS50885"/>
    </source>
</evidence>
<dbReference type="SUPFAM" id="SSF158472">
    <property type="entry name" value="HAMP domain-like"/>
    <property type="match status" value="1"/>
</dbReference>
<feature type="compositionally biased region" description="Polar residues" evidence="1">
    <location>
        <begin position="1"/>
        <end position="35"/>
    </location>
</feature>
<dbReference type="Pfam" id="PF00672">
    <property type="entry name" value="HAMP"/>
    <property type="match status" value="1"/>
</dbReference>
<sequence length="641" mass="71317">MSLTRTQAHTQTPRSSNSSGQLSTGNAPQGGQTSLRIRPTFRGGRTLILDMPIGQRLTIGFLLAALIATLVASLIGVQRSQSLSRQSEFYQDLLRTNTSLTTGANFLQLMNTEAGALIEDANAPQPSEETIKQDETALLGLIDRYETTLKTYVSQDLVSNHSSQVALLEEANKGEQVQQQETMAASAQRTWQVYRISLEQIITSVKAGNIAEAQTFSRVQAEPTNGDAISALRALIHLNQKLSDSINIASAVEEQQQLITTIVGSLLAFIAISLVGWFISGTIVRRLKRLLHVTQAVERGDMLARVEVVGRDEIGSVSASTNAMLNAISDLFTETRLQRDALTNAAEHLFTNMRVVNAGDLRINASVNNDPIGLLASAFNFTVGRFRRFVLRVQTMTEQLDAASRYEVERAEHFVTILNSFDPAQQIPTRKGEEKPLSPQASEAVNKIKRLYEHVHNLSDENHQKRLQAIQTSNEQIIQVIDRLQQVLAHDGGNRNTSAPSPISNSRAAMLTHDLRMLELQTQNMYKDLQHTQWERSQRFLEMEKELNQALKAVQALDKAQGALHSLSAEEQEELLHAGHLFVSDVLSMSRKLHALSQEVRVNMISFQLDGSEEVMPQRHMDNQRLRHAPGSIHHSHSHRQ</sequence>
<proteinExistence type="predicted"/>
<accession>A0A8J3HZI6</accession>
<dbReference type="Gene3D" id="6.10.340.10">
    <property type="match status" value="1"/>
</dbReference>
<dbReference type="EMBL" id="BNJF01000001">
    <property type="protein sequence ID" value="GHO43868.1"/>
    <property type="molecule type" value="Genomic_DNA"/>
</dbReference>
<reference evidence="4" key="1">
    <citation type="submission" date="2020-10" db="EMBL/GenBank/DDBJ databases">
        <title>Taxonomic study of unclassified bacteria belonging to the class Ktedonobacteria.</title>
        <authorList>
            <person name="Yabe S."/>
            <person name="Wang C.M."/>
            <person name="Zheng Y."/>
            <person name="Sakai Y."/>
            <person name="Cavaletti L."/>
            <person name="Monciardini P."/>
            <person name="Donadio S."/>
        </authorList>
    </citation>
    <scope>NUCLEOTIDE SEQUENCE</scope>
    <source>
        <strain evidence="4">SOSP1-1</strain>
    </source>
</reference>
<dbReference type="RefSeq" id="WP_220193315.1">
    <property type="nucleotide sequence ID" value="NZ_BNJF01000001.1"/>
</dbReference>